<gene>
    <name evidence="1" type="ORF">GCM10023082_44950</name>
</gene>
<organism evidence="1 2">
    <name type="scientific">Streptomyces tremellae</name>
    <dbReference type="NCBI Taxonomy" id="1124239"/>
    <lineage>
        <taxon>Bacteria</taxon>
        <taxon>Bacillati</taxon>
        <taxon>Actinomycetota</taxon>
        <taxon>Actinomycetes</taxon>
        <taxon>Kitasatosporales</taxon>
        <taxon>Streptomycetaceae</taxon>
        <taxon>Streptomyces</taxon>
    </lineage>
</organism>
<evidence type="ECO:0000313" key="1">
    <source>
        <dbReference type="EMBL" id="GAA3743137.1"/>
    </source>
</evidence>
<protein>
    <submittedName>
        <fullName evidence="1">Uncharacterized protein</fullName>
    </submittedName>
</protein>
<comment type="caution">
    <text evidence="1">The sequence shown here is derived from an EMBL/GenBank/DDBJ whole genome shotgun (WGS) entry which is preliminary data.</text>
</comment>
<accession>A0ABP7FN81</accession>
<dbReference type="EMBL" id="BAABEP010000035">
    <property type="protein sequence ID" value="GAA3743137.1"/>
    <property type="molecule type" value="Genomic_DNA"/>
</dbReference>
<reference evidence="2" key="1">
    <citation type="journal article" date="2019" name="Int. J. Syst. Evol. Microbiol.">
        <title>The Global Catalogue of Microorganisms (GCM) 10K type strain sequencing project: providing services to taxonomists for standard genome sequencing and annotation.</title>
        <authorList>
            <consortium name="The Broad Institute Genomics Platform"/>
            <consortium name="The Broad Institute Genome Sequencing Center for Infectious Disease"/>
            <person name="Wu L."/>
            <person name="Ma J."/>
        </authorList>
    </citation>
    <scope>NUCLEOTIDE SEQUENCE [LARGE SCALE GENOMIC DNA]</scope>
    <source>
        <strain evidence="2">JCM 30846</strain>
    </source>
</reference>
<dbReference type="RefSeq" id="WP_345650402.1">
    <property type="nucleotide sequence ID" value="NZ_BAABEP010000035.1"/>
</dbReference>
<proteinExistence type="predicted"/>
<keyword evidence="2" id="KW-1185">Reference proteome</keyword>
<dbReference type="Proteomes" id="UP001499884">
    <property type="component" value="Unassembled WGS sequence"/>
</dbReference>
<evidence type="ECO:0000313" key="2">
    <source>
        <dbReference type="Proteomes" id="UP001499884"/>
    </source>
</evidence>
<name>A0ABP7FN81_9ACTN</name>
<sequence length="64" mass="6838">MDDGALGARDEARLLDLASDVLYSDGPGTLWRRVGPETVGALPATAVLCKARRPCCARRRARAV</sequence>